<dbReference type="Proteomes" id="UP000216438">
    <property type="component" value="Chromosome"/>
</dbReference>
<evidence type="ECO:0000256" key="2">
    <source>
        <dbReference type="ARBA" id="ARBA00022490"/>
    </source>
</evidence>
<dbReference type="Gene3D" id="3.30.110.40">
    <property type="entry name" value="TusA-like domain"/>
    <property type="match status" value="1"/>
</dbReference>
<comment type="function">
    <text evidence="3">Sulfur carrier protein involved in sulfur trafficking in the cell. Part of a sulfur-relay system required for 2-thiolation during synthesis of 2-thiouridine of the modified wobble base 5-methylaminomethyl-2-thiouridine (mnm(5)s(2)U) in tRNA. Interacts with IscS and stimulates its cysteine desulfurase activity. Accepts an activated sulfur from IscS, which is then transferred to TusD, and thus determines the direction of sulfur flow from IscS to 2-thiouridine formation. Also appears to be involved in sulfur transfer for the biosynthesis of molybdopterin.</text>
</comment>
<comment type="similarity">
    <text evidence="1 3">Belongs to the sulfur carrier protein TusA family.</text>
</comment>
<dbReference type="GO" id="GO:0005737">
    <property type="term" value="C:cytoplasm"/>
    <property type="evidence" value="ECO:0007669"/>
    <property type="project" value="UniProtKB-SubCell"/>
</dbReference>
<dbReference type="NCBIfam" id="NF001423">
    <property type="entry name" value="PRK00299.1"/>
    <property type="match status" value="1"/>
</dbReference>
<evidence type="ECO:0000313" key="4">
    <source>
        <dbReference type="EMBL" id="ASX26472.1"/>
    </source>
</evidence>
<dbReference type="GO" id="GO:0002143">
    <property type="term" value="P:tRNA wobble position uridine thiolation"/>
    <property type="evidence" value="ECO:0007669"/>
    <property type="project" value="InterPro"/>
</dbReference>
<dbReference type="InterPro" id="IPR022931">
    <property type="entry name" value="Sulphur_carrier_TusA"/>
</dbReference>
<dbReference type="Pfam" id="PF01206">
    <property type="entry name" value="TusA"/>
    <property type="match status" value="1"/>
</dbReference>
<reference evidence="4 5" key="2">
    <citation type="submission" date="2017-09" db="EMBL/GenBank/DDBJ databases">
        <title>The genome of whitefly Bemisia tabaci, a global crop pest, provides novel insights into virus transmission, host adaptation and insecticide resistance.</title>
        <authorList>
            <person name="Kaur N."/>
            <person name="Kliot A."/>
            <person name="Pinheiro P.V."/>
            <person name="Luan J."/>
            <person name="Zheng Y."/>
            <person name="Liu W."/>
            <person name="Sun H."/>
            <person name="Yang X."/>
            <person name="Xu Y."/>
            <person name="Luo Y."/>
            <person name="Kruse A."/>
            <person name="Fisher T.W."/>
            <person name="Nelson D.R."/>
            <person name="Elimelech M."/>
            <person name="MacCoss M."/>
            <person name="Johnson R."/>
            <person name="Cohen E."/>
            <person name="Hunter W.B."/>
            <person name="Brown J.K."/>
            <person name="Jander G."/>
            <person name="Cilia M."/>
            <person name="Douglas A.E."/>
            <person name="Ghanim M."/>
            <person name="Simmons A.M."/>
            <person name="Wintermantel W.M."/>
            <person name="Ling K.-S."/>
            <person name="Fei Z."/>
        </authorList>
    </citation>
    <scope>NUCLEOTIDE SEQUENCE [LARGE SCALE GENOMIC DNA]</scope>
    <source>
        <strain evidence="4 5">MEAM1</strain>
    </source>
</reference>
<evidence type="ECO:0000256" key="3">
    <source>
        <dbReference type="HAMAP-Rule" id="MF_00413"/>
    </source>
</evidence>
<comment type="subcellular location">
    <subcellularLocation>
        <location evidence="3">Cytoplasm</location>
    </subcellularLocation>
</comment>
<dbReference type="GO" id="GO:0097163">
    <property type="term" value="F:sulfur carrier activity"/>
    <property type="evidence" value="ECO:0007669"/>
    <property type="project" value="UniProtKB-UniRule"/>
</dbReference>
<dbReference type="HAMAP" id="MF_00413">
    <property type="entry name" value="Thiourid_synth_A"/>
    <property type="match status" value="1"/>
</dbReference>
<organism evidence="4 5">
    <name type="scientific">Candidatus Hamiltonella defensa</name>
    <name type="common">Bemisia tabaci</name>
    <dbReference type="NCBI Taxonomy" id="672795"/>
    <lineage>
        <taxon>Bacteria</taxon>
        <taxon>Pseudomonadati</taxon>
        <taxon>Pseudomonadota</taxon>
        <taxon>Gammaproteobacteria</taxon>
        <taxon>Enterobacterales</taxon>
        <taxon>Enterobacteriaceae</taxon>
        <taxon>aphid secondary symbionts</taxon>
        <taxon>Candidatus Williamhamiltonella</taxon>
    </lineage>
</organism>
<keyword evidence="3" id="KW-0819">tRNA processing</keyword>
<feature type="active site" description="Cysteine persulfide intermediate" evidence="3">
    <location>
        <position position="19"/>
    </location>
</feature>
<sequence>MKDSFTDYDHFLDTLGLRCPEPLMMLRKTARDLTIGQTLLMISDDPSTLSDIPTFCRFMGHHLSAKKADTIPYQYLIVIGFLE</sequence>
<dbReference type="InterPro" id="IPR036868">
    <property type="entry name" value="TusA-like_sf"/>
</dbReference>
<dbReference type="PANTHER" id="PTHR33279:SF2">
    <property type="entry name" value="SULFUR CARRIER PROTEIN TUSA"/>
    <property type="match status" value="1"/>
</dbReference>
<comment type="pathway">
    <text evidence="3">tRNA modification.</text>
</comment>
<dbReference type="EMBL" id="CP016303">
    <property type="protein sequence ID" value="ASX26472.1"/>
    <property type="molecule type" value="Genomic_DNA"/>
</dbReference>
<reference evidence="5" key="1">
    <citation type="submission" date="2016-06" db="EMBL/GenBank/DDBJ databases">
        <authorList>
            <person name="Chen W."/>
            <person name="Hasegawa D.K."/>
        </authorList>
    </citation>
    <scope>NUCLEOTIDE SEQUENCE [LARGE SCALE GENOMIC DNA]</scope>
    <source>
        <strain evidence="5">MEAM1</strain>
    </source>
</reference>
<comment type="subunit">
    <text evidence="3">Interacts with IscS.</text>
</comment>
<dbReference type="PANTHER" id="PTHR33279">
    <property type="entry name" value="SULFUR CARRIER PROTEIN YEDF-RELATED"/>
    <property type="match status" value="1"/>
</dbReference>
<evidence type="ECO:0000256" key="1">
    <source>
        <dbReference type="ARBA" id="ARBA00008984"/>
    </source>
</evidence>
<dbReference type="RefSeq" id="WP_016857379.1">
    <property type="nucleotide sequence ID" value="NZ_CP016303.1"/>
</dbReference>
<gene>
    <name evidence="3" type="primary">tusA</name>
    <name evidence="4" type="ORF">BA171_05220</name>
</gene>
<accession>A0A249E0B9</accession>
<name>A0A249E0B9_9ENTR</name>
<protein>
    <recommendedName>
        <fullName evidence="3">Sulfur carrier protein TusA</fullName>
    </recommendedName>
    <alternativeName>
        <fullName evidence="3">Sulfur mediator TusA</fullName>
    </alternativeName>
    <alternativeName>
        <fullName evidence="3">Sulfur transfer protein TusA</fullName>
    </alternativeName>
    <alternativeName>
        <fullName evidence="3">tRNA 2-thiouridine synthesizing protein A</fullName>
    </alternativeName>
</protein>
<proteinExistence type="inferred from homology"/>
<dbReference type="InterPro" id="IPR001455">
    <property type="entry name" value="TusA-like"/>
</dbReference>
<dbReference type="PROSITE" id="PS01148">
    <property type="entry name" value="UPF0033"/>
    <property type="match status" value="1"/>
</dbReference>
<dbReference type="OrthoDB" id="9797352at2"/>
<evidence type="ECO:0000313" key="5">
    <source>
        <dbReference type="Proteomes" id="UP000216438"/>
    </source>
</evidence>
<dbReference type="AlphaFoldDB" id="A0A249E0B9"/>
<keyword evidence="2 3" id="KW-0963">Cytoplasm</keyword>
<dbReference type="SUPFAM" id="SSF64307">
    <property type="entry name" value="SirA-like"/>
    <property type="match status" value="1"/>
</dbReference>